<dbReference type="AlphaFoldDB" id="A0AAF0UZ96"/>
<gene>
    <name evidence="2" type="ORF">MTR67_048255</name>
</gene>
<dbReference type="InterPro" id="IPR053151">
    <property type="entry name" value="RNase_H-like"/>
</dbReference>
<feature type="domain" description="RNase H type-1" evidence="1">
    <location>
        <begin position="8"/>
        <end position="148"/>
    </location>
</feature>
<dbReference type="Proteomes" id="UP001234989">
    <property type="component" value="Chromosome 11"/>
</dbReference>
<proteinExistence type="predicted"/>
<keyword evidence="3" id="KW-1185">Reference proteome</keyword>
<dbReference type="Gene3D" id="3.30.420.10">
    <property type="entry name" value="Ribonuclease H-like superfamily/Ribonuclease H"/>
    <property type="match status" value="1"/>
</dbReference>
<evidence type="ECO:0000313" key="3">
    <source>
        <dbReference type="Proteomes" id="UP001234989"/>
    </source>
</evidence>
<dbReference type="GO" id="GO:0004523">
    <property type="term" value="F:RNA-DNA hybrid ribonuclease activity"/>
    <property type="evidence" value="ECO:0007669"/>
    <property type="project" value="InterPro"/>
</dbReference>
<dbReference type="GO" id="GO:0003676">
    <property type="term" value="F:nucleic acid binding"/>
    <property type="evidence" value="ECO:0007669"/>
    <property type="project" value="InterPro"/>
</dbReference>
<reference evidence="2" key="1">
    <citation type="submission" date="2023-08" db="EMBL/GenBank/DDBJ databases">
        <title>A de novo genome assembly of Solanum verrucosum Schlechtendal, a Mexican diploid species geographically isolated from the other diploid A-genome species in potato relatives.</title>
        <authorList>
            <person name="Hosaka K."/>
        </authorList>
    </citation>
    <scope>NUCLEOTIDE SEQUENCE</scope>
    <source>
        <tissue evidence="2">Young leaves</tissue>
    </source>
</reference>
<evidence type="ECO:0000259" key="1">
    <source>
        <dbReference type="PROSITE" id="PS50879"/>
    </source>
</evidence>
<organism evidence="2 3">
    <name type="scientific">Solanum verrucosum</name>
    <dbReference type="NCBI Taxonomy" id="315347"/>
    <lineage>
        <taxon>Eukaryota</taxon>
        <taxon>Viridiplantae</taxon>
        <taxon>Streptophyta</taxon>
        <taxon>Embryophyta</taxon>
        <taxon>Tracheophyta</taxon>
        <taxon>Spermatophyta</taxon>
        <taxon>Magnoliopsida</taxon>
        <taxon>eudicotyledons</taxon>
        <taxon>Gunneridae</taxon>
        <taxon>Pentapetalae</taxon>
        <taxon>asterids</taxon>
        <taxon>lamiids</taxon>
        <taxon>Solanales</taxon>
        <taxon>Solanaceae</taxon>
        <taxon>Solanoideae</taxon>
        <taxon>Solaneae</taxon>
        <taxon>Solanum</taxon>
    </lineage>
</organism>
<sequence>MVYWKKPPDHWVKLNTDGSALSNPGRIGAGGILRDQNGEMILAFATPLGEGTNNQAELEAAIFGMTWSLQLGFKNVIIEVDSQLLVDWIMLKTIPPWNISSQTQQLQDLIKQADNFRCNHTLREAYFTADSLSKHSHKITSPQLYFNSQQLPKETRAYQQLDIMEMANFRRRKIKRIKKPP</sequence>
<dbReference type="InterPro" id="IPR012337">
    <property type="entry name" value="RNaseH-like_sf"/>
</dbReference>
<dbReference type="SUPFAM" id="SSF53098">
    <property type="entry name" value="Ribonuclease H-like"/>
    <property type="match status" value="1"/>
</dbReference>
<protein>
    <recommendedName>
        <fullName evidence="1">RNase H type-1 domain-containing protein</fullName>
    </recommendedName>
</protein>
<name>A0AAF0UZ96_SOLVR</name>
<dbReference type="InterPro" id="IPR044730">
    <property type="entry name" value="RNase_H-like_dom_plant"/>
</dbReference>
<dbReference type="Pfam" id="PF13456">
    <property type="entry name" value="RVT_3"/>
    <property type="match status" value="1"/>
</dbReference>
<accession>A0AAF0UZ96</accession>
<dbReference type="CDD" id="cd06222">
    <property type="entry name" value="RNase_H_like"/>
    <property type="match status" value="1"/>
</dbReference>
<evidence type="ECO:0000313" key="2">
    <source>
        <dbReference type="EMBL" id="WMV54870.1"/>
    </source>
</evidence>
<dbReference type="PROSITE" id="PS50879">
    <property type="entry name" value="RNASE_H_1"/>
    <property type="match status" value="1"/>
</dbReference>
<dbReference type="PANTHER" id="PTHR47723:SF7">
    <property type="entry name" value="RNASE H FAMILY PROTEIN"/>
    <property type="match status" value="1"/>
</dbReference>
<dbReference type="InterPro" id="IPR002156">
    <property type="entry name" value="RNaseH_domain"/>
</dbReference>
<dbReference type="InterPro" id="IPR036397">
    <property type="entry name" value="RNaseH_sf"/>
</dbReference>
<dbReference type="EMBL" id="CP133622">
    <property type="protein sequence ID" value="WMV54870.1"/>
    <property type="molecule type" value="Genomic_DNA"/>
</dbReference>
<dbReference type="PANTHER" id="PTHR47723">
    <property type="entry name" value="OS05G0353850 PROTEIN"/>
    <property type="match status" value="1"/>
</dbReference>